<evidence type="ECO:0000313" key="2">
    <source>
        <dbReference type="EMBL" id="OQV17463.1"/>
    </source>
</evidence>
<feature type="region of interest" description="Disordered" evidence="1">
    <location>
        <begin position="1"/>
        <end position="83"/>
    </location>
</feature>
<keyword evidence="3" id="KW-1185">Reference proteome</keyword>
<evidence type="ECO:0000313" key="3">
    <source>
        <dbReference type="Proteomes" id="UP000192578"/>
    </source>
</evidence>
<proteinExistence type="predicted"/>
<organism evidence="2 3">
    <name type="scientific">Hypsibius exemplaris</name>
    <name type="common">Freshwater tardigrade</name>
    <dbReference type="NCBI Taxonomy" id="2072580"/>
    <lineage>
        <taxon>Eukaryota</taxon>
        <taxon>Metazoa</taxon>
        <taxon>Ecdysozoa</taxon>
        <taxon>Tardigrada</taxon>
        <taxon>Eutardigrada</taxon>
        <taxon>Parachela</taxon>
        <taxon>Hypsibioidea</taxon>
        <taxon>Hypsibiidae</taxon>
        <taxon>Hypsibius</taxon>
    </lineage>
</organism>
<name>A0A1W0WQN7_HYPEX</name>
<comment type="caution">
    <text evidence="2">The sequence shown here is derived from an EMBL/GenBank/DDBJ whole genome shotgun (WGS) entry which is preliminary data.</text>
</comment>
<feature type="compositionally biased region" description="Polar residues" evidence="1">
    <location>
        <begin position="200"/>
        <end position="210"/>
    </location>
</feature>
<evidence type="ECO:0000256" key="1">
    <source>
        <dbReference type="SAM" id="MobiDB-lite"/>
    </source>
</evidence>
<accession>A0A1W0WQN7</accession>
<dbReference type="AlphaFoldDB" id="A0A1W0WQN7"/>
<feature type="compositionally biased region" description="Polar residues" evidence="1">
    <location>
        <begin position="225"/>
        <end position="240"/>
    </location>
</feature>
<sequence length="272" mass="27551">MNQLQHPRATPVPSHTASTSSVSTASTVIHRPAAAAMDDVTPEVSTDPNPTPARPAAAKAGLFRGRDGGSNFRAPPENRNLPTSNFLINRHKLLRKTEEGKMLHEGGTLSGTRPYLRSSSQNLAPAGSTSPAAAVAAAVDLVAQSSEAKNAHGEHKVSTVTMNMDGMRGAGGHGGHGGGAGGGHGGGAGGGHGGGGGGAENNSYRTTGNYVNERPSSRAAGESLSMVTTTSTENRSSRANLSGSGLPGSGMPTDNQPIVSCFSMSKRNTQFC</sequence>
<feature type="compositionally biased region" description="Low complexity" evidence="1">
    <location>
        <begin position="9"/>
        <end position="28"/>
    </location>
</feature>
<feature type="region of interest" description="Disordered" evidence="1">
    <location>
        <begin position="166"/>
        <end position="254"/>
    </location>
</feature>
<reference evidence="3" key="1">
    <citation type="submission" date="2017-01" db="EMBL/GenBank/DDBJ databases">
        <title>Comparative genomics of anhydrobiosis in the tardigrade Hypsibius dujardini.</title>
        <authorList>
            <person name="Yoshida Y."/>
            <person name="Koutsovoulos G."/>
            <person name="Laetsch D."/>
            <person name="Stevens L."/>
            <person name="Kumar S."/>
            <person name="Horikawa D."/>
            <person name="Ishino K."/>
            <person name="Komine S."/>
            <person name="Tomita M."/>
            <person name="Blaxter M."/>
            <person name="Arakawa K."/>
        </authorList>
    </citation>
    <scope>NUCLEOTIDE SEQUENCE [LARGE SCALE GENOMIC DNA]</scope>
    <source>
        <strain evidence="3">Z151</strain>
    </source>
</reference>
<gene>
    <name evidence="2" type="ORF">BV898_08397</name>
</gene>
<protein>
    <submittedName>
        <fullName evidence="2">Uncharacterized protein</fullName>
    </submittedName>
</protein>
<feature type="compositionally biased region" description="Gly residues" evidence="1">
    <location>
        <begin position="168"/>
        <end position="199"/>
    </location>
</feature>
<dbReference type="Proteomes" id="UP000192578">
    <property type="component" value="Unassembled WGS sequence"/>
</dbReference>
<dbReference type="EMBL" id="MTYJ01000060">
    <property type="protein sequence ID" value="OQV17463.1"/>
    <property type="molecule type" value="Genomic_DNA"/>
</dbReference>